<dbReference type="InterPro" id="IPR011990">
    <property type="entry name" value="TPR-like_helical_dom_sf"/>
</dbReference>
<dbReference type="OrthoDB" id="9804460at2"/>
<dbReference type="NCBIfam" id="NF047398">
    <property type="entry name" value="AAA_KGGVGR"/>
    <property type="match status" value="1"/>
</dbReference>
<dbReference type="PANTHER" id="PTHR44943:SF4">
    <property type="entry name" value="TPR REPEAT-CONTAINING PROTEIN MJ0798"/>
    <property type="match status" value="1"/>
</dbReference>
<dbReference type="InterPro" id="IPR027417">
    <property type="entry name" value="P-loop_NTPase"/>
</dbReference>
<dbReference type="EMBL" id="LAJX01000096">
    <property type="protein sequence ID" value="KJV06680.1"/>
    <property type="molecule type" value="Genomic_DNA"/>
</dbReference>
<dbReference type="Gene3D" id="3.40.50.300">
    <property type="entry name" value="P-loop containing nucleotide triphosphate hydrolases"/>
    <property type="match status" value="1"/>
</dbReference>
<keyword evidence="2" id="KW-0802">TPR repeat</keyword>
<evidence type="ECO:0000313" key="4">
    <source>
        <dbReference type="Proteomes" id="UP000033684"/>
    </source>
</evidence>
<keyword evidence="1" id="KW-0677">Repeat</keyword>
<dbReference type="PANTHER" id="PTHR44943">
    <property type="entry name" value="CELLULOSE SYNTHASE OPERON PROTEIN C"/>
    <property type="match status" value="1"/>
</dbReference>
<evidence type="ECO:0000313" key="3">
    <source>
        <dbReference type="EMBL" id="KJV06680.1"/>
    </source>
</evidence>
<keyword evidence="4" id="KW-1185">Reference proteome</keyword>
<dbReference type="Pfam" id="PF13432">
    <property type="entry name" value="TPR_16"/>
    <property type="match status" value="1"/>
</dbReference>
<dbReference type="InterPro" id="IPR051685">
    <property type="entry name" value="Ycf3/AcsC/BcsC/TPR_MFPF"/>
</dbReference>
<evidence type="ECO:0000256" key="1">
    <source>
        <dbReference type="ARBA" id="ARBA00022737"/>
    </source>
</evidence>
<dbReference type="AlphaFoldDB" id="A0A0F3IIV2"/>
<dbReference type="Gene3D" id="1.25.40.10">
    <property type="entry name" value="Tetratricopeptide repeat domain"/>
    <property type="match status" value="3"/>
</dbReference>
<dbReference type="Pfam" id="PF13181">
    <property type="entry name" value="TPR_8"/>
    <property type="match status" value="1"/>
</dbReference>
<dbReference type="Proteomes" id="UP000033684">
    <property type="component" value="Unassembled WGS sequence"/>
</dbReference>
<protein>
    <submittedName>
        <fullName evidence="3">Uncharacterized protein</fullName>
    </submittedName>
</protein>
<name>A0A0F3IIV2_9GAMM</name>
<dbReference type="InterPro" id="IPR019734">
    <property type="entry name" value="TPR_rpt"/>
</dbReference>
<organism evidence="3 4">
    <name type="scientific">Methylocucumis oryzae</name>
    <dbReference type="NCBI Taxonomy" id="1632867"/>
    <lineage>
        <taxon>Bacteria</taxon>
        <taxon>Pseudomonadati</taxon>
        <taxon>Pseudomonadota</taxon>
        <taxon>Gammaproteobacteria</taxon>
        <taxon>Methylococcales</taxon>
        <taxon>Methylococcaceae</taxon>
        <taxon>Methylocucumis</taxon>
    </lineage>
</organism>
<dbReference type="SMART" id="SM00028">
    <property type="entry name" value="TPR"/>
    <property type="match status" value="9"/>
</dbReference>
<sequence length="740" mass="82767">MDFDLEAPGLLHFQPFQPKSGDKRPAGFSEYIALCLEQGPPSELNAFIHECCGKETDQGKTWIMPAGRDREPGYLAFLNTTTWADFYNQQDGYKILENLRGHIIAEYEPDYVFIDARTGLSEVGGIATHQLADIVVLVFNLNEQNLVGAKRVFDSICSHAPLKPELILVASPIPVMPVDKATPFGKKMQRIKRDFNKAYNAKKPVVIPYHPLLAYEDRLLVDDGDLFSSDAPYRRLTELIQKVAQVDEAPYLQQLITPLQKSDWKQVIDIAQKGVIKHPTSLNLLNHLSRAYFFSGDYEKALMFINQTLLNAKATDNVIKARLLMLKGSCLEQLEKTSEQIAAYDEVIQCFGQANEVDILEQVAKALFNKGFALGKMQQLEAEIAVYDELVQRFGQAQEIVLLEPVAKALINKGAVLGKMQQPEAEIAVYSKLLQHFGQAHEIELLERVAKALINKGVVLEQMQQPEAAIAVYDELLQRFGQAHEIAILEQVAKALYNKGVVLGQMQQLGAALAVYDELLQRFSQAHEIAILEPIAKALYNKGVVLGQMQQPEAAITVYDELLQRFGQAHEIAILESVAKTLYNKGVTLTQIQQPEAASAVYNDLIKRFSTTNDPMLQQYACLGLNSIGFALLIEAKKHANSQQRLSLFEQSLEHFEQALHSAAIDDQATILGNQAYALFLLHRKDECRAVLQAALKQGGQALYDEEKADSQLNELPEDTEFRALLDEVWQSLSAQQDFT</sequence>
<reference evidence="4" key="1">
    <citation type="submission" date="2015-03" db="EMBL/GenBank/DDBJ databases">
        <title>Draft genome sequence of a novel methanotroph (Sn10-6) isolated from flooded ricefield rhizosphere in India.</title>
        <authorList>
            <person name="Pandit P.S."/>
            <person name="Pore S.D."/>
            <person name="Arora P."/>
            <person name="Kapse N.G."/>
            <person name="Dhakephalkar P.K."/>
            <person name="Rahalkar M.C."/>
        </authorList>
    </citation>
    <scope>NUCLEOTIDE SEQUENCE [LARGE SCALE GENOMIC DNA]</scope>
    <source>
        <strain evidence="4">Sn10-6</strain>
    </source>
</reference>
<evidence type="ECO:0000256" key="2">
    <source>
        <dbReference type="ARBA" id="ARBA00022803"/>
    </source>
</evidence>
<proteinExistence type="predicted"/>
<comment type="caution">
    <text evidence="3">The sequence shown here is derived from an EMBL/GenBank/DDBJ whole genome shotgun (WGS) entry which is preliminary data.</text>
</comment>
<accession>A0A0F3IIV2</accession>
<dbReference type="SUPFAM" id="SSF48452">
    <property type="entry name" value="TPR-like"/>
    <property type="match status" value="3"/>
</dbReference>
<dbReference type="PATRIC" id="fig|1632867.3.peg.5785"/>
<gene>
    <name evidence="3" type="ORF">VZ94_09765</name>
</gene>
<reference evidence="3 4" key="2">
    <citation type="journal article" date="2016" name="Microb. Ecol.">
        <title>Genome Characteristics of a Novel Type I Methanotroph (Sn10-6) Isolated from a Flooded Indian Rice Field.</title>
        <authorList>
            <person name="Rahalkar M.C."/>
            <person name="Pandit P.S."/>
            <person name="Dhakephalkar P.K."/>
            <person name="Pore S."/>
            <person name="Arora P."/>
            <person name="Kapse N."/>
        </authorList>
    </citation>
    <scope>NUCLEOTIDE SEQUENCE [LARGE SCALE GENOMIC DNA]</scope>
    <source>
        <strain evidence="3 4">Sn10-6</strain>
    </source>
</reference>